<organism evidence="1 2">
    <name type="scientific">Hygrophoropsis aurantiaca</name>
    <dbReference type="NCBI Taxonomy" id="72124"/>
    <lineage>
        <taxon>Eukaryota</taxon>
        <taxon>Fungi</taxon>
        <taxon>Dikarya</taxon>
        <taxon>Basidiomycota</taxon>
        <taxon>Agaricomycotina</taxon>
        <taxon>Agaricomycetes</taxon>
        <taxon>Agaricomycetidae</taxon>
        <taxon>Boletales</taxon>
        <taxon>Coniophorineae</taxon>
        <taxon>Hygrophoropsidaceae</taxon>
        <taxon>Hygrophoropsis</taxon>
    </lineage>
</organism>
<protein>
    <submittedName>
        <fullName evidence="1">Acyl transferase/acyl hydrolase/lysophospholipase</fullName>
    </submittedName>
</protein>
<keyword evidence="2" id="KW-1185">Reference proteome</keyword>
<keyword evidence="1" id="KW-0378">Hydrolase</keyword>
<sequence>MWKVRNILSIDGCGFRGYTQLLVLNRLMEKIGNDTGNHQPRPCEVFDLICGTATGGLIAILLGSLRMSCEDAITAYNELEETIFKNHPTLKAVLAHREPFDTTTFQEKLAALVEKRVGDRNAPMLSDKDIAKAIDKRNNEHHDDNIIECRTLVTVVSKSAAVDTDAQGIRSYSLPNGPNDLPEPEIVPGHEWLIREAAIGTTLCPRLFSPMPLETGDEPDERPTFLAANVSGFSNPSMIAYLEAMRIFGKEVDLTLVSLGMGLRNRHDYGSATKDGIDHMIDQLDFKNIDPKTLERFKAFIRQTQLVATGTQLKHLRLADLIRRK</sequence>
<reference evidence="1" key="1">
    <citation type="journal article" date="2021" name="New Phytol.">
        <title>Evolutionary innovations through gain and loss of genes in the ectomycorrhizal Boletales.</title>
        <authorList>
            <person name="Wu G."/>
            <person name="Miyauchi S."/>
            <person name="Morin E."/>
            <person name="Kuo A."/>
            <person name="Drula E."/>
            <person name="Varga T."/>
            <person name="Kohler A."/>
            <person name="Feng B."/>
            <person name="Cao Y."/>
            <person name="Lipzen A."/>
            <person name="Daum C."/>
            <person name="Hundley H."/>
            <person name="Pangilinan J."/>
            <person name="Johnson J."/>
            <person name="Barry K."/>
            <person name="LaButti K."/>
            <person name="Ng V."/>
            <person name="Ahrendt S."/>
            <person name="Min B."/>
            <person name="Choi I.G."/>
            <person name="Park H."/>
            <person name="Plett J.M."/>
            <person name="Magnuson J."/>
            <person name="Spatafora J.W."/>
            <person name="Nagy L.G."/>
            <person name="Henrissat B."/>
            <person name="Grigoriev I.V."/>
            <person name="Yang Z.L."/>
            <person name="Xu J."/>
            <person name="Martin F.M."/>
        </authorList>
    </citation>
    <scope>NUCLEOTIDE SEQUENCE</scope>
    <source>
        <strain evidence="1">ATCC 28755</strain>
    </source>
</reference>
<dbReference type="Proteomes" id="UP000790377">
    <property type="component" value="Unassembled WGS sequence"/>
</dbReference>
<name>A0ACB8A9T6_9AGAM</name>
<evidence type="ECO:0000313" key="2">
    <source>
        <dbReference type="Proteomes" id="UP000790377"/>
    </source>
</evidence>
<dbReference type="EMBL" id="MU267739">
    <property type="protein sequence ID" value="KAH7909829.1"/>
    <property type="molecule type" value="Genomic_DNA"/>
</dbReference>
<evidence type="ECO:0000313" key="1">
    <source>
        <dbReference type="EMBL" id="KAH7909829.1"/>
    </source>
</evidence>
<proteinExistence type="predicted"/>
<gene>
    <name evidence="1" type="ORF">BJ138DRAFT_180356</name>
</gene>
<keyword evidence="1" id="KW-0808">Transferase</keyword>
<accession>A0ACB8A9T6</accession>
<comment type="caution">
    <text evidence="1">The sequence shown here is derived from an EMBL/GenBank/DDBJ whole genome shotgun (WGS) entry which is preliminary data.</text>
</comment>